<keyword evidence="6 13" id="KW-0479">Metal-binding</keyword>
<evidence type="ECO:0000256" key="5">
    <source>
        <dbReference type="ARBA" id="ARBA00022670"/>
    </source>
</evidence>
<dbReference type="RefSeq" id="WP_012823773.1">
    <property type="nucleotide sequence ID" value="NC_013422.1"/>
</dbReference>
<evidence type="ECO:0000256" key="8">
    <source>
        <dbReference type="ARBA" id="ARBA00023049"/>
    </source>
</evidence>
<evidence type="ECO:0000313" key="15">
    <source>
        <dbReference type="EMBL" id="ACX95737.1"/>
    </source>
</evidence>
<dbReference type="Gene3D" id="3.40.350.10">
    <property type="entry name" value="Creatinase/prolidase N-terminal domain"/>
    <property type="match status" value="1"/>
</dbReference>
<keyword evidence="16" id="KW-1185">Reference proteome</keyword>
<evidence type="ECO:0000256" key="10">
    <source>
        <dbReference type="ARBA" id="ARBA00069363"/>
    </source>
</evidence>
<organism evidence="15 16">
    <name type="scientific">Halothiobacillus neapolitanus (strain ATCC 23641 / DSM 15147 / CIP 104769 / NCIMB 8539 / c2)</name>
    <name type="common">Thiobacillus neapolitanus</name>
    <dbReference type="NCBI Taxonomy" id="555778"/>
    <lineage>
        <taxon>Bacteria</taxon>
        <taxon>Pseudomonadati</taxon>
        <taxon>Pseudomonadota</taxon>
        <taxon>Gammaproteobacteria</taxon>
        <taxon>Chromatiales</taxon>
        <taxon>Halothiobacillaceae</taxon>
        <taxon>Halothiobacillus</taxon>
    </lineage>
</organism>
<dbReference type="GO" id="GO:0030145">
    <property type="term" value="F:manganese ion binding"/>
    <property type="evidence" value="ECO:0007669"/>
    <property type="project" value="InterPro"/>
</dbReference>
<dbReference type="eggNOG" id="COG0006">
    <property type="taxonomic scope" value="Bacteria"/>
</dbReference>
<evidence type="ECO:0000256" key="13">
    <source>
        <dbReference type="RuleBase" id="RU000590"/>
    </source>
</evidence>
<dbReference type="Pfam" id="PF00557">
    <property type="entry name" value="Peptidase_M24"/>
    <property type="match status" value="1"/>
</dbReference>
<evidence type="ECO:0000313" key="16">
    <source>
        <dbReference type="Proteomes" id="UP000009102"/>
    </source>
</evidence>
<evidence type="ECO:0000256" key="12">
    <source>
        <dbReference type="ARBA" id="ARBA00081411"/>
    </source>
</evidence>
<proteinExistence type="inferred from homology"/>
<dbReference type="InterPro" id="IPR036005">
    <property type="entry name" value="Creatinase/aminopeptidase-like"/>
</dbReference>
<dbReference type="FunFam" id="3.90.230.10:FF:000002">
    <property type="entry name" value="Xaa-Pro aminopeptidase 3"/>
    <property type="match status" value="1"/>
</dbReference>
<dbReference type="Gene3D" id="3.90.230.10">
    <property type="entry name" value="Creatinase/methionine aminopeptidase superfamily"/>
    <property type="match status" value="1"/>
</dbReference>
<comment type="cofactor">
    <cofactor evidence="2">
        <name>Mn(2+)</name>
        <dbReference type="ChEBI" id="CHEBI:29035"/>
    </cofactor>
</comment>
<name>D0KZ64_HALNC</name>
<evidence type="ECO:0000256" key="1">
    <source>
        <dbReference type="ARBA" id="ARBA00001424"/>
    </source>
</evidence>
<keyword evidence="8" id="KW-0482">Metalloprotease</keyword>
<evidence type="ECO:0000256" key="7">
    <source>
        <dbReference type="ARBA" id="ARBA00022801"/>
    </source>
</evidence>
<evidence type="ECO:0000256" key="9">
    <source>
        <dbReference type="ARBA" id="ARBA00023211"/>
    </source>
</evidence>
<dbReference type="PANTHER" id="PTHR43226">
    <property type="entry name" value="XAA-PRO AMINOPEPTIDASE 3"/>
    <property type="match status" value="1"/>
</dbReference>
<sequence>MAVNTLSALDQSEYGKRRRRLLKMVGRKSAVLVPATTEIIRNNDNPYPFRQSSDFLYLTGLNEPDALLVLCPKRADGEVILFVHPYDPERARWDGPRAGLEGAKRVYGADQAFALDELDDVLPELLLGYERITLPFSDHELMLNTLGWLDTLRKKSRGGVVPPQNLKDLAEPLHELRLIKSPVEIAKMRRAASISAQAHRTAAAAIAEGMYEYELAADLQRIFHQHHGEASFAPIVACGANACVLHYRANEARLESGQLVLIDAGAEIEHYAGDITRVWPVDGKFTKPQRAVYELVLKAQMAAIDEIRPGASFDAPHEAAVRVIQQGLIELGLIPQAVDGAPNSEGYKRFFMHRTGHWLGLDVHDVGKYKIDGQWREFEPGMVVTVEPGIYIDAAEDIPTAYRGIGVRIEDDVLVTPKGVDILTHEVPKTVEDIEAFMNDCKVRHRLDA</sequence>
<keyword evidence="7" id="KW-0378">Hydrolase</keyword>
<dbReference type="PANTHER" id="PTHR43226:SF4">
    <property type="entry name" value="XAA-PRO AMINOPEPTIDASE 3"/>
    <property type="match status" value="1"/>
</dbReference>
<dbReference type="InterPro" id="IPR000994">
    <property type="entry name" value="Pept_M24"/>
</dbReference>
<feature type="domain" description="Aminopeptidase P N-terminal" evidence="14">
    <location>
        <begin position="9"/>
        <end position="140"/>
    </location>
</feature>
<dbReference type="SUPFAM" id="SSF55920">
    <property type="entry name" value="Creatinase/aminopeptidase"/>
    <property type="match status" value="1"/>
</dbReference>
<dbReference type="AlphaFoldDB" id="D0KZ64"/>
<protein>
    <recommendedName>
        <fullName evidence="10">Xaa-Pro aminopeptidase</fullName>
        <ecNumber evidence="4">3.4.11.9</ecNumber>
    </recommendedName>
    <alternativeName>
        <fullName evidence="11">Aminopeptidase P II</fullName>
    </alternativeName>
    <alternativeName>
        <fullName evidence="12">X-Pro aminopeptidase</fullName>
    </alternativeName>
</protein>
<dbReference type="InterPro" id="IPR001131">
    <property type="entry name" value="Peptidase_M24B_aminopep-P_CS"/>
</dbReference>
<evidence type="ECO:0000256" key="3">
    <source>
        <dbReference type="ARBA" id="ARBA00008766"/>
    </source>
</evidence>
<dbReference type="STRING" id="555778.Hneap_0894"/>
<accession>D0KZ64</accession>
<dbReference type="GO" id="GO:0070006">
    <property type="term" value="F:metalloaminopeptidase activity"/>
    <property type="evidence" value="ECO:0007669"/>
    <property type="project" value="InterPro"/>
</dbReference>
<comment type="catalytic activity">
    <reaction evidence="1">
        <text>Release of any N-terminal amino acid, including proline, that is linked to proline, even from a dipeptide or tripeptide.</text>
        <dbReference type="EC" id="3.4.11.9"/>
    </reaction>
</comment>
<dbReference type="SMART" id="SM01011">
    <property type="entry name" value="AMP_N"/>
    <property type="match status" value="1"/>
</dbReference>
<dbReference type="GO" id="GO:0005829">
    <property type="term" value="C:cytosol"/>
    <property type="evidence" value="ECO:0007669"/>
    <property type="project" value="TreeGrafter"/>
</dbReference>
<evidence type="ECO:0000256" key="2">
    <source>
        <dbReference type="ARBA" id="ARBA00001936"/>
    </source>
</evidence>
<dbReference type="CDD" id="cd01087">
    <property type="entry name" value="Prolidase"/>
    <property type="match status" value="1"/>
</dbReference>
<dbReference type="GO" id="GO:0006508">
    <property type="term" value="P:proteolysis"/>
    <property type="evidence" value="ECO:0007669"/>
    <property type="project" value="UniProtKB-KW"/>
</dbReference>
<evidence type="ECO:0000259" key="14">
    <source>
        <dbReference type="SMART" id="SM01011"/>
    </source>
</evidence>
<evidence type="ECO:0000256" key="4">
    <source>
        <dbReference type="ARBA" id="ARBA00012574"/>
    </source>
</evidence>
<reference evidence="15 16" key="1">
    <citation type="submission" date="2009-10" db="EMBL/GenBank/DDBJ databases">
        <title>Complete sequence of Halothiobacillus neapolitanus c2.</title>
        <authorList>
            <consortium name="US DOE Joint Genome Institute"/>
            <person name="Lucas S."/>
            <person name="Copeland A."/>
            <person name="Lapidus A."/>
            <person name="Glavina del Rio T."/>
            <person name="Tice H."/>
            <person name="Bruce D."/>
            <person name="Goodwin L."/>
            <person name="Pitluck S."/>
            <person name="Davenport K."/>
            <person name="Brettin T."/>
            <person name="Detter J.C."/>
            <person name="Han C."/>
            <person name="Tapia R."/>
            <person name="Larimer F."/>
            <person name="Land M."/>
            <person name="Hauser L."/>
            <person name="Kyrpides N."/>
            <person name="Mikhailova N."/>
            <person name="Kerfeld C."/>
            <person name="Cannon G."/>
            <person name="Heinhort S."/>
        </authorList>
    </citation>
    <scope>NUCLEOTIDE SEQUENCE [LARGE SCALE GENOMIC DNA]</scope>
    <source>
        <strain evidence="16">ATCC 23641 / c2</strain>
    </source>
</reference>
<dbReference type="EC" id="3.4.11.9" evidence="4"/>
<comment type="similarity">
    <text evidence="3 13">Belongs to the peptidase M24B family.</text>
</comment>
<dbReference type="HOGENOM" id="CLU_017266_1_0_6"/>
<dbReference type="InterPro" id="IPR007865">
    <property type="entry name" value="Aminopep_P_N"/>
</dbReference>
<dbReference type="InterPro" id="IPR052433">
    <property type="entry name" value="X-Pro_dipept-like"/>
</dbReference>
<dbReference type="KEGG" id="hna:Hneap_0894"/>
<keyword evidence="5" id="KW-0645">Protease</keyword>
<dbReference type="OrthoDB" id="9806388at2"/>
<dbReference type="EMBL" id="CP001801">
    <property type="protein sequence ID" value="ACX95737.1"/>
    <property type="molecule type" value="Genomic_DNA"/>
</dbReference>
<evidence type="ECO:0000256" key="11">
    <source>
        <dbReference type="ARBA" id="ARBA00075356"/>
    </source>
</evidence>
<dbReference type="SUPFAM" id="SSF53092">
    <property type="entry name" value="Creatinase/prolidase N-terminal domain"/>
    <property type="match status" value="1"/>
</dbReference>
<evidence type="ECO:0000256" key="6">
    <source>
        <dbReference type="ARBA" id="ARBA00022723"/>
    </source>
</evidence>
<gene>
    <name evidence="15" type="ordered locus">Hneap_0894</name>
</gene>
<dbReference type="Proteomes" id="UP000009102">
    <property type="component" value="Chromosome"/>
</dbReference>
<dbReference type="PROSITE" id="PS00491">
    <property type="entry name" value="PROLINE_PEPTIDASE"/>
    <property type="match status" value="1"/>
</dbReference>
<dbReference type="InterPro" id="IPR029149">
    <property type="entry name" value="Creatin/AminoP/Spt16_N"/>
</dbReference>
<dbReference type="Pfam" id="PF05195">
    <property type="entry name" value="AMP_N"/>
    <property type="match status" value="1"/>
</dbReference>
<keyword evidence="9" id="KW-0464">Manganese</keyword>